<comment type="caution">
    <text evidence="3">The sequence shown here is derived from an EMBL/GenBank/DDBJ whole genome shotgun (WGS) entry which is preliminary data.</text>
</comment>
<feature type="compositionally biased region" description="Polar residues" evidence="2">
    <location>
        <begin position="1651"/>
        <end position="1664"/>
    </location>
</feature>
<feature type="compositionally biased region" description="Polar residues" evidence="2">
    <location>
        <begin position="1494"/>
        <end position="1505"/>
    </location>
</feature>
<feature type="compositionally biased region" description="Low complexity" evidence="2">
    <location>
        <begin position="1530"/>
        <end position="1541"/>
    </location>
</feature>
<dbReference type="PANTHER" id="PTHR21553">
    <property type="entry name" value="ALMS1-RELATED"/>
    <property type="match status" value="1"/>
</dbReference>
<feature type="compositionally biased region" description="Pro residues" evidence="2">
    <location>
        <begin position="749"/>
        <end position="762"/>
    </location>
</feature>
<keyword evidence="4" id="KW-1185">Reference proteome</keyword>
<dbReference type="PANTHER" id="PTHR21553:SF26">
    <property type="entry name" value="ALMS MOTIF DOMAIN-CONTAINING PROTEIN"/>
    <property type="match status" value="1"/>
</dbReference>
<feature type="compositionally biased region" description="Polar residues" evidence="2">
    <location>
        <begin position="892"/>
        <end position="902"/>
    </location>
</feature>
<feature type="compositionally biased region" description="Polar residues" evidence="2">
    <location>
        <begin position="1118"/>
        <end position="1130"/>
    </location>
</feature>
<feature type="compositionally biased region" description="Polar residues" evidence="2">
    <location>
        <begin position="1054"/>
        <end position="1091"/>
    </location>
</feature>
<gene>
    <name evidence="3" type="ORF">UPYG_G00202380</name>
</gene>
<reference evidence="3 4" key="1">
    <citation type="submission" date="2024-06" db="EMBL/GenBank/DDBJ databases">
        <authorList>
            <person name="Pan Q."/>
            <person name="Wen M."/>
            <person name="Jouanno E."/>
            <person name="Zahm M."/>
            <person name="Klopp C."/>
            <person name="Cabau C."/>
            <person name="Louis A."/>
            <person name="Berthelot C."/>
            <person name="Parey E."/>
            <person name="Roest Crollius H."/>
            <person name="Montfort J."/>
            <person name="Robinson-Rechavi M."/>
            <person name="Bouchez O."/>
            <person name="Lampietro C."/>
            <person name="Lopez Roques C."/>
            <person name="Donnadieu C."/>
            <person name="Postlethwait J."/>
            <person name="Bobe J."/>
            <person name="Verreycken H."/>
            <person name="Guiguen Y."/>
        </authorList>
    </citation>
    <scope>NUCLEOTIDE SEQUENCE [LARGE SCALE GENOMIC DNA]</scope>
    <source>
        <strain evidence="3">Up_M1</strain>
        <tissue evidence="3">Testis</tissue>
    </source>
</reference>
<proteinExistence type="predicted"/>
<feature type="region of interest" description="Disordered" evidence="2">
    <location>
        <begin position="1191"/>
        <end position="1215"/>
    </location>
</feature>
<feature type="coiled-coil region" evidence="1">
    <location>
        <begin position="219"/>
        <end position="273"/>
    </location>
</feature>
<feature type="region of interest" description="Disordered" evidence="2">
    <location>
        <begin position="431"/>
        <end position="463"/>
    </location>
</feature>
<feature type="region of interest" description="Disordered" evidence="2">
    <location>
        <begin position="1838"/>
        <end position="1940"/>
    </location>
</feature>
<feature type="region of interest" description="Disordered" evidence="2">
    <location>
        <begin position="1469"/>
        <end position="1572"/>
    </location>
</feature>
<evidence type="ECO:0000313" key="4">
    <source>
        <dbReference type="Proteomes" id="UP001557470"/>
    </source>
</evidence>
<feature type="compositionally biased region" description="Polar residues" evidence="2">
    <location>
        <begin position="1865"/>
        <end position="1905"/>
    </location>
</feature>
<evidence type="ECO:0008006" key="5">
    <source>
        <dbReference type="Google" id="ProtNLM"/>
    </source>
</evidence>
<feature type="region of interest" description="Disordered" evidence="2">
    <location>
        <begin position="1054"/>
        <end position="1130"/>
    </location>
</feature>
<feature type="compositionally biased region" description="Basic and acidic residues" evidence="2">
    <location>
        <begin position="1917"/>
        <end position="1933"/>
    </location>
</feature>
<feature type="coiled-coil region" evidence="1">
    <location>
        <begin position="115"/>
        <end position="146"/>
    </location>
</feature>
<feature type="region of interest" description="Disordered" evidence="2">
    <location>
        <begin position="842"/>
        <end position="861"/>
    </location>
</feature>
<feature type="region of interest" description="Disordered" evidence="2">
    <location>
        <begin position="884"/>
        <end position="926"/>
    </location>
</feature>
<feature type="region of interest" description="Disordered" evidence="2">
    <location>
        <begin position="959"/>
        <end position="1006"/>
    </location>
</feature>
<feature type="compositionally biased region" description="Polar residues" evidence="2">
    <location>
        <begin position="979"/>
        <end position="990"/>
    </location>
</feature>
<keyword evidence="1" id="KW-0175">Coiled coil</keyword>
<feature type="compositionally biased region" description="Low complexity" evidence="2">
    <location>
        <begin position="1104"/>
        <end position="1117"/>
    </location>
</feature>
<dbReference type="Proteomes" id="UP001557470">
    <property type="component" value="Unassembled WGS sequence"/>
</dbReference>
<protein>
    <recommendedName>
        <fullName evidence="5">ALMS motif domain-containing protein</fullName>
    </recommendedName>
</protein>
<feature type="coiled-coil region" evidence="1">
    <location>
        <begin position="798"/>
        <end position="825"/>
    </location>
</feature>
<dbReference type="EMBL" id="JAGEUA010000006">
    <property type="protein sequence ID" value="KAL0973354.1"/>
    <property type="molecule type" value="Genomic_DNA"/>
</dbReference>
<organism evidence="3 4">
    <name type="scientific">Umbra pygmaea</name>
    <name type="common">Eastern mudminnow</name>
    <dbReference type="NCBI Taxonomy" id="75934"/>
    <lineage>
        <taxon>Eukaryota</taxon>
        <taxon>Metazoa</taxon>
        <taxon>Chordata</taxon>
        <taxon>Craniata</taxon>
        <taxon>Vertebrata</taxon>
        <taxon>Euteleostomi</taxon>
        <taxon>Actinopterygii</taxon>
        <taxon>Neopterygii</taxon>
        <taxon>Teleostei</taxon>
        <taxon>Protacanthopterygii</taxon>
        <taxon>Esociformes</taxon>
        <taxon>Umbridae</taxon>
        <taxon>Umbra</taxon>
    </lineage>
</organism>
<feature type="region of interest" description="Disordered" evidence="2">
    <location>
        <begin position="538"/>
        <end position="570"/>
    </location>
</feature>
<name>A0ABD0WIJ0_UMBPY</name>
<evidence type="ECO:0000256" key="2">
    <source>
        <dbReference type="SAM" id="MobiDB-lite"/>
    </source>
</evidence>
<feature type="region of interest" description="Disordered" evidence="2">
    <location>
        <begin position="1994"/>
        <end position="2015"/>
    </location>
</feature>
<sequence length="2015" mass="222610">MKRKVSRLRLSPNEEAQLIREEHERRRKLRIQQVREQERFIALQIRRDVQQRRDRELHNLAEELKKEWEQQQREKLETLQKLYQDNLRVLGEGHRSAKENEVDWGAISHKNEDNHVRAEERYREALKELKSQRQKQQEELNRSIEARKKAIQVEKERAAKVANLPPLPPNPFENIESKTLPPVKKSDVAGFSVTHYHMPETAVDREVDTKQPNACELAMEEAERLQELGQESLREKQEQLEKARLRGNHALRKEQLTQDRERLLVELEHMQQTDLRRRRQVVAQMPAQIFQPLYRRQEMREDRQRDMEFAFEDMYTGERRVKGDLVLQLVPEPLLAKSTSSHDEDLDLSLNEDSPHLTTSAVDEEGGASEQVQEPSRPAGVAPRQALKRLLNRIRSQRDQWSSSRQGDPLLDQQTTQTAEHALVADAVTIETGSLASEERERSLSTSPRPTDPSGPSQETTEESIVAGTLLQLDEHATKINAFEIERRKREEELERQKQEQIALLEELEEKRSRLEGMLQEAQLEKEELQMALTQETTALSGTRDTVDQERVSPVPPAPQTAVATAAEDEHSRRIRQYQQRLVEQNRLHKQSVEEARQRLAEYQCTLRNRHSVASVAKPRPPVSTVKCPAQHQGHFHGGIIPPADPLEVSSGSAMHPCPLTAPSRAFSLYFPTCEASVPSPTLFPPGLDLEPTISSNTVPVQPEPIAGCFVERGSAVTAWLADSVFKKITGDLREGLSASSSSLKPQSHRPPPDALHPPAHFPPGADLPLNVSPAVPRQPPNPQDEVAGKHVPAPLPEQLERQQLREARRRVEAQREALLLHQRQLEGEQRRKQREALQSLLTADDTRQAQPNVPGGLPRPLEVAGTERLSLMAALLRAIEESNGPAPSAKGNLSQDSTLNIQAPLPDRPSPHPVAHPRAARPPVARPKLGFMDTMMEPHELSAIQEVETPVNTSIISAPEDGVRQSRVKRAGPEEQGPSESIPSTTCLSSAGERSAGAWSDGSSKLSWRQRLYLEAGGSPEPEPAASLPKQSHSYEYVRGVAGKSVPELESLSVQSAHRTSESDYLSSTTISSGSYATTDPEPSSTRIEPSSTRIAAGGGGRASSARSSTSPRLSSCWESSGTGSPITESLLHNSSIQRIIDKYTRDLNLSLIGAGNTTGSSEVSEGSGCEGSSCSLSHQKSWSKLLQQNQGPVTGADSHPNPSDTESGALRPIQDWDNKISRITDLLSDKSSSLALEQGRHSTITPLIGQSSFQSSCLVVDQGRNSTVGQMIGQPSAQSSTLGMDLEVDNTMSNVNAQLTGQSTPLNLRWNSTLSSMIGQFSAQSTSLEQGWDSNLRRMIGRFSNQSTSQSQLIGQIGLDLSPLWLHEGQEESQLMRSLLGELDESAVQQRADGSNSLGWVDLEGSGQTGVSSDPAAGPEAQSLSSSSPPGLDPPHFDYQILQRSGASSQGTDRTRVESDSFHPLQAEVTHNETSEPVATTFHPADEEVDGSRSSGADGSNSLGWVDLEGSGQTAVSSDPAAGPEDQSLSSSGPSGLDPPHLHYQSLQQSGASSLETDRTRGGQSSDFFYPLPAEVTQNQTAELSMTFHLPEVEIDESCFHNEETGRDAPVGSLELSVCPEEIRDHTESSVSSDPSPERLRGEQPPQPSWQDNQLSRSQRLVQDSPDEDMVQLAACSLSGLSLCEDLPTVDLPAEGMKTATTPQEADGDCAVPSEDIRAGEAQLCLASSPAIWERILEVGSVKGIMDESALTLVSLADTTLQGHDLTLPEEEDGDMKVLKETDSALLPEENTGVTPPHHAVMLLEFQPCSSVNLQEAFQQKRRALIQRSARRVEEIQAKRAEPKAKTNTRTQSDPTEPKAETNTRTQSDPTEAKTNTRTQSDPTEPKAKTNTRTQFDPTTVQPSKAKPRSALSSHRVDNKQKKPNSQDRLKPSVPVNEAKLNKVGEVRISTPETRKQDSTEMRQRTHRLYSRLEEVKHQKEIRVRQEAYAHNREKAKEFHKKTLQKLRAKQTL</sequence>
<feature type="region of interest" description="Disordered" evidence="2">
    <location>
        <begin position="1624"/>
        <end position="1667"/>
    </location>
</feature>
<feature type="compositionally biased region" description="Basic residues" evidence="2">
    <location>
        <begin position="2000"/>
        <end position="2015"/>
    </location>
</feature>
<feature type="compositionally biased region" description="Polar residues" evidence="2">
    <location>
        <begin position="1547"/>
        <end position="1557"/>
    </location>
</feature>
<evidence type="ECO:0000256" key="1">
    <source>
        <dbReference type="SAM" id="Coils"/>
    </source>
</evidence>
<feature type="region of interest" description="Disordered" evidence="2">
    <location>
        <begin position="737"/>
        <end position="797"/>
    </location>
</feature>
<feature type="compositionally biased region" description="Polar residues" evidence="2">
    <location>
        <begin position="1848"/>
        <end position="1857"/>
    </location>
</feature>
<accession>A0ABD0WIJ0</accession>
<feature type="region of interest" description="Disordered" evidence="2">
    <location>
        <begin position="338"/>
        <end position="416"/>
    </location>
</feature>
<evidence type="ECO:0000313" key="3">
    <source>
        <dbReference type="EMBL" id="KAL0973354.1"/>
    </source>
</evidence>
<feature type="compositionally biased region" description="Basic and acidic residues" evidence="2">
    <location>
        <begin position="1838"/>
        <end position="1847"/>
    </location>
</feature>
<feature type="region of interest" description="Disordered" evidence="2">
    <location>
        <begin position="1400"/>
        <end position="1440"/>
    </location>
</feature>